<dbReference type="CDD" id="cd00229">
    <property type="entry name" value="SGNH_hydrolase"/>
    <property type="match status" value="1"/>
</dbReference>
<evidence type="ECO:0000313" key="1">
    <source>
        <dbReference type="EMBL" id="MBB4146764.1"/>
    </source>
</evidence>
<proteinExistence type="predicted"/>
<dbReference type="InterPro" id="IPR036514">
    <property type="entry name" value="SGNH_hydro_sf"/>
</dbReference>
<evidence type="ECO:0000313" key="2">
    <source>
        <dbReference type="Proteomes" id="UP000590524"/>
    </source>
</evidence>
<dbReference type="SUPFAM" id="SSF52266">
    <property type="entry name" value="SGNH hydrolase"/>
    <property type="match status" value="1"/>
</dbReference>
<protein>
    <recommendedName>
        <fullName evidence="3">SGNH/GDSL hydrolase family protein</fullName>
    </recommendedName>
</protein>
<gene>
    <name evidence="1" type="ORF">GGQ90_000519</name>
</gene>
<reference evidence="1 2" key="1">
    <citation type="submission" date="2020-08" db="EMBL/GenBank/DDBJ databases">
        <title>Genomic Encyclopedia of Type Strains, Phase IV (KMG-IV): sequencing the most valuable type-strain genomes for metagenomic binning, comparative biology and taxonomic classification.</title>
        <authorList>
            <person name="Goeker M."/>
        </authorList>
    </citation>
    <scope>NUCLEOTIDE SEQUENCE [LARGE SCALE GENOMIC DNA]</scope>
    <source>
        <strain evidence="1 2">DSM 19371</strain>
    </source>
</reference>
<dbReference type="GO" id="GO:0016788">
    <property type="term" value="F:hydrolase activity, acting on ester bonds"/>
    <property type="evidence" value="ECO:0007669"/>
    <property type="project" value="UniProtKB-ARBA"/>
</dbReference>
<dbReference type="EMBL" id="JACIEU010000002">
    <property type="protein sequence ID" value="MBB4146764.1"/>
    <property type="molecule type" value="Genomic_DNA"/>
</dbReference>
<dbReference type="Proteomes" id="UP000590524">
    <property type="component" value="Unassembled WGS sequence"/>
</dbReference>
<dbReference type="Gene3D" id="3.40.50.1110">
    <property type="entry name" value="SGNH hydrolase"/>
    <property type="match status" value="1"/>
</dbReference>
<comment type="caution">
    <text evidence="1">The sequence shown here is derived from an EMBL/GenBank/DDBJ whole genome shotgun (WGS) entry which is preliminary data.</text>
</comment>
<organism evidence="1 2">
    <name type="scientific">Sphingobium scionense</name>
    <dbReference type="NCBI Taxonomy" id="1404341"/>
    <lineage>
        <taxon>Bacteria</taxon>
        <taxon>Pseudomonadati</taxon>
        <taxon>Pseudomonadota</taxon>
        <taxon>Alphaproteobacteria</taxon>
        <taxon>Sphingomonadales</taxon>
        <taxon>Sphingomonadaceae</taxon>
        <taxon>Sphingobium</taxon>
    </lineage>
</organism>
<evidence type="ECO:0008006" key="3">
    <source>
        <dbReference type="Google" id="ProtNLM"/>
    </source>
</evidence>
<accession>A0A7W6LLX5</accession>
<name>A0A7W6LLX5_9SPHN</name>
<keyword evidence="2" id="KW-1185">Reference proteome</keyword>
<sequence length="387" mass="43022">MPDTLKLCVIGGSNSLMRNGYTPPLVANLERRTGKKVDFRNLSVGGTFCHFGLWQVVTKGQHIDADVIIVEYALNDAELARFGIHQQWTKAYEGMIARLRRDNPTAQILTPLLFSRSNTGRTQISGISSGVALINMRYGVSTIDVTQELLAKAPLNYWDPAKEWHRDQSHYHKFLQVMIGEMVADRILKGEGYGLARDYAPIMPGHFINAQSAVMANKFDMMLPADTKFRDFSNSLFSERAAIIGEGAEISFNVQGSVVAVMVVSTREDGVVCAQFGAHKSYFSLRRRALDDEKYPFLLNLVIPDQYFGKQICASLDVEERFSLRLVADAEAEQVGYDNIQHRGTARLPDQGSHELAVIDLLFDGVISPVTDNVAMPDGIQMEAVEA</sequence>
<dbReference type="AlphaFoldDB" id="A0A7W6LLX5"/>